<gene>
    <name evidence="1" type="ORF">SCF082_LOCUS43941</name>
</gene>
<accession>A0ABP0QZL2</accession>
<proteinExistence type="predicted"/>
<comment type="caution">
    <text evidence="1">The sequence shown here is derived from an EMBL/GenBank/DDBJ whole genome shotgun (WGS) entry which is preliminary data.</text>
</comment>
<sequence length="746" mass="82987">MEPSSPVSGGFGMGGFDMGSFGGLGDLGNMLLGEDTVERHDAFGGFGGGGGASTVMFSSSFSSSSGGKTTKTETRYENGKRVTKTIESDASGTRAMMEEEQNGYVVPQVASRQGDPDVPSEMPYRLDQSDMDTARHSPGLSHAVTQCHMMSLVDTPAAGVITYGEKLVRNRRKETIDFVPFGKTFHGASAPPQLKSPKAQLVALAKDGRGFLWLSPGLPRAYVKASDEAQMGHNVLSQIEPYHSQYRFVHRFVDDLFCQPIPLLYLSAQRRALAELISQRDALHGFHENENDQVVDAASPYGVVDTTGFISQRDAVDAKVRVEGLENVSDTREPLEVTSSPPRKRLGGVEAMQNFFHELCDLTTRLGLNRSGLRHASLELRARLFAALGDVLSAEPKPLKVPRRRKPLQPNCGHPSLLNLLTGRRRPSGPRMLVDLPTGMGGGPELEYLELRMLELQGIADLMVVAESGFTFRGDAKPRLFQRNRQRFQAFENTTLYLDMERCSNYLKAINETRAQHGQKQVFWAIETRQRQCLWSLLELDQPHLPDETLIIFTDMDEIPNGELMLAMKYCEWKNMQSKFQFSQRALSFNLRQVATAPRQCFPKHSWRQGSLITFKWARDMLKRNQSIPLRLPAKLGPAPVIQGGALHMGYFGSAAALMFKGLQHGEGGNLMLPTSFDICQATKQDILQLLGTYRDDPIRIARAWEQKSNPLPKARPSLKSLQNCGVPWALQENPERYAAFWGLPE</sequence>
<dbReference type="Pfam" id="PF04724">
    <property type="entry name" value="Glyco_transf_17"/>
    <property type="match status" value="1"/>
</dbReference>
<name>A0ABP0QZL2_9DINO</name>
<keyword evidence="2" id="KW-1185">Reference proteome</keyword>
<protein>
    <submittedName>
        <fullName evidence="1">Uncharacterized protein</fullName>
    </submittedName>
</protein>
<dbReference type="PANTHER" id="PTHR12224">
    <property type="entry name" value="BETA-1,4-MANNOSYL-GLYCOPROTEIN BETA-1,4-N-ACETYLGLUCOSAMINYL-TRANSFERASE"/>
    <property type="match status" value="1"/>
</dbReference>
<reference evidence="1 2" key="1">
    <citation type="submission" date="2024-02" db="EMBL/GenBank/DDBJ databases">
        <authorList>
            <person name="Chen Y."/>
            <person name="Shah S."/>
            <person name="Dougan E. K."/>
            <person name="Thang M."/>
            <person name="Chan C."/>
        </authorList>
    </citation>
    <scope>NUCLEOTIDE SEQUENCE [LARGE SCALE GENOMIC DNA]</scope>
</reference>
<dbReference type="InterPro" id="IPR006813">
    <property type="entry name" value="Glyco_trans_17"/>
</dbReference>
<dbReference type="EMBL" id="CAXAMM010040462">
    <property type="protein sequence ID" value="CAK9093409.1"/>
    <property type="molecule type" value="Genomic_DNA"/>
</dbReference>
<evidence type="ECO:0000313" key="1">
    <source>
        <dbReference type="EMBL" id="CAK9093409.1"/>
    </source>
</evidence>
<evidence type="ECO:0000313" key="2">
    <source>
        <dbReference type="Proteomes" id="UP001642464"/>
    </source>
</evidence>
<organism evidence="1 2">
    <name type="scientific">Durusdinium trenchii</name>
    <dbReference type="NCBI Taxonomy" id="1381693"/>
    <lineage>
        <taxon>Eukaryota</taxon>
        <taxon>Sar</taxon>
        <taxon>Alveolata</taxon>
        <taxon>Dinophyceae</taxon>
        <taxon>Suessiales</taxon>
        <taxon>Symbiodiniaceae</taxon>
        <taxon>Durusdinium</taxon>
    </lineage>
</organism>
<dbReference type="PANTHER" id="PTHR12224:SF0">
    <property type="entry name" value="BETA-1,4-MANNOSYL-GLYCOPROTEIN 4-BETA-N-ACETYLGLUCOSAMINYLTRANSFERASE"/>
    <property type="match status" value="1"/>
</dbReference>
<dbReference type="Proteomes" id="UP001642464">
    <property type="component" value="Unassembled WGS sequence"/>
</dbReference>